<name>A0A941DGY2_9BURK</name>
<dbReference type="InterPro" id="IPR004089">
    <property type="entry name" value="MCPsignal_dom"/>
</dbReference>
<accession>A0A941DGY2</accession>
<keyword evidence="1 2" id="KW-0807">Transducer</keyword>
<sequence length="377" mass="41484">MRDVSLRQHIPVFTVCGIAAVSALLIFWQAPGWLNSFFLLGNLAAVGWLLRHTLLLTPAAEEEQDNVPVNTSTQQQQLPDLLEHVLPVWSQHLDQVRQQSEQAIGQLIQSCSAMISAFDAAGFESVGNLGQAQTQSASITLLQLCKKELTPLIQSLQQVINGKDELLSCMRQLADATKELDSMTNEVSQIAATTNLLAINAAIEAARVGEHGRGFAVVAGEVRKLSHLSAETGHRMSERVKRISDVMHTSLRTADRAAVNDGKILEVSGEVIKDVLSHVGEMADTSENMRIQGQVIRGHFEELIVSLQFQDRISQILQVVNHDIDKLGQEVSTGNNVMSARTRQWLDSLKTTYTMDDELKAHGQQNTSASETEITFF</sequence>
<dbReference type="PANTHER" id="PTHR32089">
    <property type="entry name" value="METHYL-ACCEPTING CHEMOTAXIS PROTEIN MCPB"/>
    <property type="match status" value="1"/>
</dbReference>
<evidence type="ECO:0000313" key="7">
    <source>
        <dbReference type="Proteomes" id="UP000680067"/>
    </source>
</evidence>
<keyword evidence="4" id="KW-0812">Transmembrane</keyword>
<evidence type="ECO:0000256" key="1">
    <source>
        <dbReference type="ARBA" id="ARBA00023224"/>
    </source>
</evidence>
<organism evidence="6 7">
    <name type="scientific">Undibacterium luofuense</name>
    <dbReference type="NCBI Taxonomy" id="2828733"/>
    <lineage>
        <taxon>Bacteria</taxon>
        <taxon>Pseudomonadati</taxon>
        <taxon>Pseudomonadota</taxon>
        <taxon>Betaproteobacteria</taxon>
        <taxon>Burkholderiales</taxon>
        <taxon>Oxalobacteraceae</taxon>
        <taxon>Undibacterium</taxon>
    </lineage>
</organism>
<proteinExistence type="predicted"/>
<keyword evidence="3" id="KW-0175">Coiled coil</keyword>
<dbReference type="GO" id="GO:0007165">
    <property type="term" value="P:signal transduction"/>
    <property type="evidence" value="ECO:0007669"/>
    <property type="project" value="UniProtKB-KW"/>
</dbReference>
<comment type="caution">
    <text evidence="6">The sequence shown here is derived from an EMBL/GenBank/DDBJ whole genome shotgun (WGS) entry which is preliminary data.</text>
</comment>
<evidence type="ECO:0000313" key="6">
    <source>
        <dbReference type="EMBL" id="MBR7780528.1"/>
    </source>
</evidence>
<keyword evidence="4" id="KW-0472">Membrane</keyword>
<feature type="transmembrane region" description="Helical" evidence="4">
    <location>
        <begin position="12"/>
        <end position="30"/>
    </location>
</feature>
<keyword evidence="7" id="KW-1185">Reference proteome</keyword>
<gene>
    <name evidence="6" type="ORF">KDM89_00115</name>
</gene>
<dbReference type="SMART" id="SM00283">
    <property type="entry name" value="MA"/>
    <property type="match status" value="1"/>
</dbReference>
<dbReference type="RefSeq" id="WP_212685935.1">
    <property type="nucleotide sequence ID" value="NZ_JAGSPN010000001.1"/>
</dbReference>
<evidence type="ECO:0000256" key="3">
    <source>
        <dbReference type="SAM" id="Coils"/>
    </source>
</evidence>
<evidence type="ECO:0000256" key="2">
    <source>
        <dbReference type="PROSITE-ProRule" id="PRU00284"/>
    </source>
</evidence>
<feature type="coiled-coil region" evidence="3">
    <location>
        <begin position="166"/>
        <end position="193"/>
    </location>
</feature>
<dbReference type="Pfam" id="PF00015">
    <property type="entry name" value="MCPsignal"/>
    <property type="match status" value="1"/>
</dbReference>
<reference evidence="6" key="1">
    <citation type="submission" date="2021-04" db="EMBL/GenBank/DDBJ databases">
        <title>novel species isolated from subtropical streams in China.</title>
        <authorList>
            <person name="Lu H."/>
        </authorList>
    </citation>
    <scope>NUCLEOTIDE SEQUENCE</scope>
    <source>
        <strain evidence="6">LFS511W</strain>
    </source>
</reference>
<evidence type="ECO:0000256" key="4">
    <source>
        <dbReference type="SAM" id="Phobius"/>
    </source>
</evidence>
<dbReference type="Gene3D" id="1.10.287.950">
    <property type="entry name" value="Methyl-accepting chemotaxis protein"/>
    <property type="match status" value="1"/>
</dbReference>
<evidence type="ECO:0000259" key="5">
    <source>
        <dbReference type="PROSITE" id="PS50111"/>
    </source>
</evidence>
<dbReference type="AlphaFoldDB" id="A0A941DGY2"/>
<dbReference type="PANTHER" id="PTHR32089:SF112">
    <property type="entry name" value="LYSOZYME-LIKE PROTEIN-RELATED"/>
    <property type="match status" value="1"/>
</dbReference>
<dbReference type="EMBL" id="JAGSPN010000001">
    <property type="protein sequence ID" value="MBR7780528.1"/>
    <property type="molecule type" value="Genomic_DNA"/>
</dbReference>
<dbReference type="GO" id="GO:0016020">
    <property type="term" value="C:membrane"/>
    <property type="evidence" value="ECO:0007669"/>
    <property type="project" value="InterPro"/>
</dbReference>
<feature type="domain" description="Methyl-accepting transducer" evidence="5">
    <location>
        <begin position="153"/>
        <end position="257"/>
    </location>
</feature>
<keyword evidence="4" id="KW-1133">Transmembrane helix</keyword>
<dbReference type="SUPFAM" id="SSF58104">
    <property type="entry name" value="Methyl-accepting chemotaxis protein (MCP) signaling domain"/>
    <property type="match status" value="1"/>
</dbReference>
<dbReference type="PROSITE" id="PS50111">
    <property type="entry name" value="CHEMOTAXIS_TRANSDUC_2"/>
    <property type="match status" value="1"/>
</dbReference>
<protein>
    <recommendedName>
        <fullName evidence="5">Methyl-accepting transducer domain-containing protein</fullName>
    </recommendedName>
</protein>
<dbReference type="Proteomes" id="UP000680067">
    <property type="component" value="Unassembled WGS sequence"/>
</dbReference>